<evidence type="ECO:0000313" key="2">
    <source>
        <dbReference type="EMBL" id="ALK84904.1"/>
    </source>
</evidence>
<evidence type="ECO:0000313" key="3">
    <source>
        <dbReference type="Proteomes" id="UP000061587"/>
    </source>
</evidence>
<dbReference type="AlphaFoldDB" id="A0A0P0M2N6"/>
<accession>A0A0P0M2N6</accession>
<evidence type="ECO:0000259" key="1">
    <source>
        <dbReference type="Pfam" id="PF13175"/>
    </source>
</evidence>
<dbReference type="EMBL" id="CP013020">
    <property type="protein sequence ID" value="ALK84904.1"/>
    <property type="molecule type" value="Genomic_DNA"/>
</dbReference>
<reference evidence="2 3" key="2">
    <citation type="journal article" date="2016" name="Genome Biol. Evol.">
        <title>Extensive mobilome-driven genome diversification in mouse gut-associated Bacteroides vulgatus mpk.</title>
        <authorList>
            <person name="Lange A."/>
            <person name="Beier S."/>
            <person name="Steimle A."/>
            <person name="Autenrieth I.B."/>
            <person name="Huson D.H."/>
            <person name="Frick J.S."/>
        </authorList>
    </citation>
    <scope>NUCLEOTIDE SEQUENCE [LARGE SCALE GENOMIC DNA]</scope>
    <source>
        <strain evidence="3">mpk</strain>
    </source>
</reference>
<organism evidence="2 3">
    <name type="scientific">Phocaeicola vulgatus</name>
    <name type="common">Bacteroides vulgatus</name>
    <dbReference type="NCBI Taxonomy" id="821"/>
    <lineage>
        <taxon>Bacteria</taxon>
        <taxon>Pseudomonadati</taxon>
        <taxon>Bacteroidota</taxon>
        <taxon>Bacteroidia</taxon>
        <taxon>Bacteroidales</taxon>
        <taxon>Bacteroidaceae</taxon>
        <taxon>Phocaeicola</taxon>
    </lineage>
</organism>
<proteinExistence type="predicted"/>
<dbReference type="Pfam" id="PF13175">
    <property type="entry name" value="AAA_15"/>
    <property type="match status" value="1"/>
</dbReference>
<dbReference type="GO" id="GO:0006302">
    <property type="term" value="P:double-strand break repair"/>
    <property type="evidence" value="ECO:0007669"/>
    <property type="project" value="TreeGrafter"/>
</dbReference>
<protein>
    <submittedName>
        <fullName evidence="2">DNA replication and repair protein recF</fullName>
    </submittedName>
</protein>
<sequence length="107" mass="12264">MYPQLNRSSMILKRISILNYKNLEQAELEFSPKMNCFIGQNGMGKTNLLDAVYYLSFCKSATNPIDSQNIRHEGEFFVIQGFYETDQGEPEGILWIETSSEKAIQAE</sequence>
<dbReference type="SUPFAM" id="SSF52540">
    <property type="entry name" value="P-loop containing nucleoside triphosphate hydrolases"/>
    <property type="match status" value="1"/>
</dbReference>
<dbReference type="Gene3D" id="3.40.50.300">
    <property type="entry name" value="P-loop containing nucleotide triphosphate hydrolases"/>
    <property type="match status" value="1"/>
</dbReference>
<dbReference type="Proteomes" id="UP000061587">
    <property type="component" value="Chromosome"/>
</dbReference>
<dbReference type="PANTHER" id="PTHR32182">
    <property type="entry name" value="DNA REPLICATION AND REPAIR PROTEIN RECF"/>
    <property type="match status" value="1"/>
</dbReference>
<dbReference type="InterPro" id="IPR041685">
    <property type="entry name" value="AAA_GajA/Old/RecF-like"/>
</dbReference>
<gene>
    <name evidence="2" type="ORF">BvMPK_2306</name>
</gene>
<name>A0A0P0M2N6_PHOVU</name>
<dbReference type="GO" id="GO:0000731">
    <property type="term" value="P:DNA synthesis involved in DNA repair"/>
    <property type="evidence" value="ECO:0007669"/>
    <property type="project" value="TreeGrafter"/>
</dbReference>
<dbReference type="InterPro" id="IPR027417">
    <property type="entry name" value="P-loop_NTPase"/>
</dbReference>
<dbReference type="PATRIC" id="fig|821.40.peg.2762"/>
<reference evidence="3" key="1">
    <citation type="submission" date="2015-10" db="EMBL/GenBank/DDBJ databases">
        <title>Extensive mobilome-driven genome diversification in gut-associated Bacteroides vulgatus mpk.</title>
        <authorList>
            <person name="Beier S."/>
            <person name="Lange A."/>
            <person name="Huson D.H."/>
            <person name="Frick J.-S."/>
            <person name="Autenrieth I.B."/>
        </authorList>
    </citation>
    <scope>NUCLEOTIDE SEQUENCE [LARGE SCALE GENOMIC DNA]</scope>
    <source>
        <strain evidence="3">mpk</strain>
    </source>
</reference>
<feature type="domain" description="Endonuclease GajA/Old nuclease/RecF-like AAA" evidence="1">
    <location>
        <begin position="10"/>
        <end position="59"/>
    </location>
</feature>
<dbReference type="PANTHER" id="PTHR32182:SF0">
    <property type="entry name" value="DNA REPLICATION AND REPAIR PROTEIN RECF"/>
    <property type="match status" value="1"/>
</dbReference>